<protein>
    <submittedName>
        <fullName evidence="3">Uncharacterized protein</fullName>
    </submittedName>
</protein>
<evidence type="ECO:0000256" key="2">
    <source>
        <dbReference type="SAM" id="Phobius"/>
    </source>
</evidence>
<sequence length="203" mass="21493">MASGWAHFRKVWLKPEVYPLLGAMAAALGVMGAAIINKASSPNVAWNKSKRSSGGLFDDVEEVVPLWHTAKKNSTAIFSSDSGIQDAKKIITDDLGTFVIKTAEEQPEEEEEEQLQPPQEEQLAEPVVDTSAVEAEQPAVVQPAFDVIDESVEAINAAVDAAIQTANNIPPADPSEGVVAEAPPAEQPPAAPSPTEHSHPAQS</sequence>
<dbReference type="Pfam" id="PF06522">
    <property type="entry name" value="B12D"/>
    <property type="match status" value="1"/>
</dbReference>
<keyword evidence="2" id="KW-0472">Membrane</keyword>
<evidence type="ECO:0000313" key="4">
    <source>
        <dbReference type="Proteomes" id="UP000247409"/>
    </source>
</evidence>
<feature type="compositionally biased region" description="Acidic residues" evidence="1">
    <location>
        <begin position="105"/>
        <end position="114"/>
    </location>
</feature>
<dbReference type="InterPro" id="IPR010530">
    <property type="entry name" value="B12D"/>
</dbReference>
<gene>
    <name evidence="3" type="ORF">BWQ96_02436</name>
</gene>
<keyword evidence="4" id="KW-1185">Reference proteome</keyword>
<dbReference type="Proteomes" id="UP000247409">
    <property type="component" value="Unassembled WGS sequence"/>
</dbReference>
<keyword evidence="2" id="KW-0812">Transmembrane</keyword>
<comment type="caution">
    <text evidence="3">The sequence shown here is derived from an EMBL/GenBank/DDBJ whole genome shotgun (WGS) entry which is preliminary data.</text>
</comment>
<dbReference type="EMBL" id="NBIV01000020">
    <property type="protein sequence ID" value="PXF47754.1"/>
    <property type="molecule type" value="Genomic_DNA"/>
</dbReference>
<dbReference type="AlphaFoldDB" id="A0A2V3J029"/>
<feature type="compositionally biased region" description="Low complexity" evidence="1">
    <location>
        <begin position="115"/>
        <end position="126"/>
    </location>
</feature>
<keyword evidence="2" id="KW-1133">Transmembrane helix</keyword>
<organism evidence="3 4">
    <name type="scientific">Gracilariopsis chorda</name>
    <dbReference type="NCBI Taxonomy" id="448386"/>
    <lineage>
        <taxon>Eukaryota</taxon>
        <taxon>Rhodophyta</taxon>
        <taxon>Florideophyceae</taxon>
        <taxon>Rhodymeniophycidae</taxon>
        <taxon>Gracilariales</taxon>
        <taxon>Gracilariaceae</taxon>
        <taxon>Gracilariopsis</taxon>
    </lineage>
</organism>
<reference evidence="3 4" key="1">
    <citation type="journal article" date="2018" name="Mol. Biol. Evol.">
        <title>Analysis of the draft genome of the red seaweed Gracilariopsis chorda provides insights into genome size evolution in Rhodophyta.</title>
        <authorList>
            <person name="Lee J."/>
            <person name="Yang E.C."/>
            <person name="Graf L."/>
            <person name="Yang J.H."/>
            <person name="Qiu H."/>
            <person name="Zel Zion U."/>
            <person name="Chan C.X."/>
            <person name="Stephens T.G."/>
            <person name="Weber A.P.M."/>
            <person name="Boo G.H."/>
            <person name="Boo S.M."/>
            <person name="Kim K.M."/>
            <person name="Shin Y."/>
            <person name="Jung M."/>
            <person name="Lee S.J."/>
            <person name="Yim H.S."/>
            <person name="Lee J.H."/>
            <person name="Bhattacharya D."/>
            <person name="Yoon H.S."/>
        </authorList>
    </citation>
    <scope>NUCLEOTIDE SEQUENCE [LARGE SCALE GENOMIC DNA]</scope>
    <source>
        <strain evidence="3 4">SKKU-2015</strain>
        <tissue evidence="3">Whole body</tissue>
    </source>
</reference>
<accession>A0A2V3J029</accession>
<dbReference type="OrthoDB" id="202195at2759"/>
<feature type="region of interest" description="Disordered" evidence="1">
    <location>
        <begin position="166"/>
        <end position="203"/>
    </location>
</feature>
<proteinExistence type="predicted"/>
<evidence type="ECO:0000256" key="1">
    <source>
        <dbReference type="SAM" id="MobiDB-lite"/>
    </source>
</evidence>
<feature type="transmembrane region" description="Helical" evidence="2">
    <location>
        <begin position="17"/>
        <end position="36"/>
    </location>
</feature>
<feature type="region of interest" description="Disordered" evidence="1">
    <location>
        <begin position="104"/>
        <end position="130"/>
    </location>
</feature>
<name>A0A2V3J029_9FLOR</name>
<evidence type="ECO:0000313" key="3">
    <source>
        <dbReference type="EMBL" id="PXF47754.1"/>
    </source>
</evidence>